<evidence type="ECO:0000313" key="5">
    <source>
        <dbReference type="EMBL" id="QSE91397.1"/>
    </source>
</evidence>
<evidence type="ECO:0000313" key="6">
    <source>
        <dbReference type="Proteomes" id="UP000662986"/>
    </source>
</evidence>
<keyword evidence="2" id="KW-0285">Flavoprotein</keyword>
<keyword evidence="6" id="KW-1185">Reference proteome</keyword>
<proteinExistence type="predicted"/>
<dbReference type="NCBIfam" id="NF004780">
    <property type="entry name" value="PRK06126.1"/>
    <property type="match status" value="1"/>
</dbReference>
<dbReference type="InterPro" id="IPR036188">
    <property type="entry name" value="FAD/NAD-bd_sf"/>
</dbReference>
<dbReference type="Pfam" id="PF21274">
    <property type="entry name" value="Rng_hyd_C"/>
    <property type="match status" value="1"/>
</dbReference>
<evidence type="ECO:0000256" key="2">
    <source>
        <dbReference type="ARBA" id="ARBA00022630"/>
    </source>
</evidence>
<reference evidence="5 6" key="2">
    <citation type="journal article" date="2022" name="Arch. Microbiol.">
        <title>Rhodococcus pseudokoreensis sp. nov. isolated from the rhizosphere of young M26 apple rootstocks.</title>
        <authorList>
            <person name="Kampfer P."/>
            <person name="Glaeser S.P."/>
            <person name="Blom J."/>
            <person name="Wolf J."/>
            <person name="Benning S."/>
            <person name="Schloter M."/>
            <person name="Neumann-Schaal M."/>
        </authorList>
    </citation>
    <scope>NUCLEOTIDE SEQUENCE [LARGE SCALE GENOMIC DNA]</scope>
    <source>
        <strain evidence="5 6">R79</strain>
    </source>
</reference>
<dbReference type="Proteomes" id="UP000662986">
    <property type="component" value="Chromosome"/>
</dbReference>
<feature type="domain" description="FAD-binding" evidence="4">
    <location>
        <begin position="10"/>
        <end position="360"/>
    </location>
</feature>
<dbReference type="PRINTS" id="PR00420">
    <property type="entry name" value="RNGMNOXGNASE"/>
</dbReference>
<dbReference type="SUPFAM" id="SSF51905">
    <property type="entry name" value="FAD/NAD(P)-binding domain"/>
    <property type="match status" value="1"/>
</dbReference>
<dbReference type="PANTHER" id="PTHR43004">
    <property type="entry name" value="TRK SYSTEM POTASSIUM UPTAKE PROTEIN"/>
    <property type="match status" value="1"/>
</dbReference>
<organism evidence="5 6">
    <name type="scientific">Rhodococcus pseudokoreensis</name>
    <dbReference type="NCBI Taxonomy" id="2811421"/>
    <lineage>
        <taxon>Bacteria</taxon>
        <taxon>Bacillati</taxon>
        <taxon>Actinomycetota</taxon>
        <taxon>Actinomycetes</taxon>
        <taxon>Mycobacteriales</taxon>
        <taxon>Nocardiaceae</taxon>
        <taxon>Rhodococcus</taxon>
    </lineage>
</organism>
<comment type="cofactor">
    <cofactor evidence="1">
        <name>FAD</name>
        <dbReference type="ChEBI" id="CHEBI:57692"/>
    </cofactor>
</comment>
<gene>
    <name evidence="5" type="ORF">JWS13_23555</name>
</gene>
<evidence type="ECO:0000259" key="4">
    <source>
        <dbReference type="Pfam" id="PF01494"/>
    </source>
</evidence>
<evidence type="ECO:0000256" key="1">
    <source>
        <dbReference type="ARBA" id="ARBA00001974"/>
    </source>
</evidence>
<evidence type="ECO:0000256" key="3">
    <source>
        <dbReference type="ARBA" id="ARBA00022827"/>
    </source>
</evidence>
<dbReference type="Pfam" id="PF01494">
    <property type="entry name" value="FAD_binding_3"/>
    <property type="match status" value="1"/>
</dbReference>
<dbReference type="Gene3D" id="3.40.30.120">
    <property type="match status" value="1"/>
</dbReference>
<dbReference type="InterPro" id="IPR002938">
    <property type="entry name" value="FAD-bd"/>
</dbReference>
<dbReference type="EMBL" id="CP070619">
    <property type="protein sequence ID" value="QSE91397.1"/>
    <property type="molecule type" value="Genomic_DNA"/>
</dbReference>
<keyword evidence="3" id="KW-0274">FAD</keyword>
<dbReference type="RefSeq" id="WP_206007701.1">
    <property type="nucleotide sequence ID" value="NZ_CP070619.1"/>
</dbReference>
<reference evidence="5 6" key="1">
    <citation type="journal article" date="2021" name="Microbiol. Resour. Announc.">
        <title>Complete Genome Sequences of Two Rhodococcus sp. Strains with Large and Linear Chromosomes, Isolated from Apple Rhizosphere.</title>
        <authorList>
            <person name="Benning S."/>
            <person name="Brugnone N."/>
            <person name="Siani R."/>
            <person name="Kublik S."/>
            <person name="Schloter M."/>
            <person name="Rad V."/>
        </authorList>
    </citation>
    <scope>NUCLEOTIDE SEQUENCE [LARGE SCALE GENOMIC DNA]</scope>
    <source>
        <strain evidence="5 6">R79</strain>
    </source>
</reference>
<accession>A0A974W665</accession>
<dbReference type="PANTHER" id="PTHR43004:SF19">
    <property type="entry name" value="BINDING MONOOXYGENASE, PUTATIVE (JCVI)-RELATED"/>
    <property type="match status" value="1"/>
</dbReference>
<dbReference type="Gene3D" id="3.50.50.60">
    <property type="entry name" value="FAD/NAD(P)-binding domain"/>
    <property type="match status" value="1"/>
</dbReference>
<dbReference type="InterPro" id="IPR050641">
    <property type="entry name" value="RIFMO-like"/>
</dbReference>
<sequence>MTDVASGADRTPVLIAGGGPSGLAAALELAHHGVSSLVVEPRIDVDAERPRAKTTNARTMTHLRRWGLADEVRAASPLPVEWAQDIVFCSTLLGHEITRFENGFQLDVATPTLAPERGQQAPQPVVETVLREAVRRSEFAALNLGARVTSLEELPDGTVRAAVEERGRTRTVVADYVLGCDGGASVVREAIGARFEGTSGERPNLSILFRAPGLAERVRFENAVHHWVMAPGAAGIVGRLDLQDTWWAIVQGVDVRDEEADATALVHSLIGEPVPVEIVATDPWVARMLLSDRYRKGSMFLVGDAAHLNPPWGGHGYNTCIGDAVNIAWKIAATLHGWAGPRLLDSYEAERRPVAARTIAEAGAQEKALAHHFSTALIGQDGPDADDARHRTAEALAVKKSEFHSLGLVLGYAYTASPVVVPDGTAPPAEDPVEYAPTACPGSLLPHAWTEEGRSLYDALGPEYTLIVLDDATRSPRHTGELDALAIEPDVPLTVLRLPDPTGTLGDLLGAPFVLVRPDQHVAWRGSDLAGAEKAVDIAAGW</sequence>
<protein>
    <submittedName>
        <fullName evidence="5">FAD-dependent oxidoreductase</fullName>
    </submittedName>
</protein>
<name>A0A974W665_9NOCA</name>
<dbReference type="Gene3D" id="3.30.9.10">
    <property type="entry name" value="D-Amino Acid Oxidase, subunit A, domain 2"/>
    <property type="match status" value="1"/>
</dbReference>